<dbReference type="Pfam" id="PF02578">
    <property type="entry name" value="Cu-oxidase_4"/>
    <property type="match status" value="1"/>
</dbReference>
<protein>
    <recommendedName>
        <fullName evidence="12">Laccase domain-containing protein</fullName>
    </recommendedName>
</protein>
<sequence>MSTVNCIFFHFPGLPNVGCAFQTRSLPAPADPLTADADPLAGGNISHSVGADPDGTVRSRRALTELLRPQGAAAWAELHQVHGNALHFDPPAVPFAAAPALTDADLPEGDGLATDRPGLALCIKTADCQPILLAHQSGRHIAALHAGWRGNRCAFPADGARRFCEHYGLDPREVLAVRGPSLGPDNAQFVNFDQEWGPDYAPWLDAANHTMDLWSLTRRQLKDAGLLPRHIFGLDLCTMTNPQFFSYRRQRRCGRQASLIWIKA</sequence>
<dbReference type="Gene3D" id="3.60.140.10">
    <property type="entry name" value="CNF1/YfiH-like putative cysteine hydrolases"/>
    <property type="match status" value="1"/>
</dbReference>
<evidence type="ECO:0000313" key="10">
    <source>
        <dbReference type="EMBL" id="SDF89322.1"/>
    </source>
</evidence>
<dbReference type="AlphaFoldDB" id="A0A1G7PSK5"/>
<dbReference type="InterPro" id="IPR038371">
    <property type="entry name" value="Cu_polyphenol_OxRdtase_sf"/>
</dbReference>
<dbReference type="SUPFAM" id="SSF64438">
    <property type="entry name" value="CNF1/YfiH-like putative cysteine hydrolases"/>
    <property type="match status" value="1"/>
</dbReference>
<evidence type="ECO:0000256" key="9">
    <source>
        <dbReference type="ARBA" id="ARBA00049893"/>
    </source>
</evidence>
<keyword evidence="4" id="KW-0479">Metal-binding</keyword>
<comment type="catalytic activity">
    <reaction evidence="7">
        <text>adenosine + H2O + H(+) = inosine + NH4(+)</text>
        <dbReference type="Rhea" id="RHEA:24408"/>
        <dbReference type="ChEBI" id="CHEBI:15377"/>
        <dbReference type="ChEBI" id="CHEBI:15378"/>
        <dbReference type="ChEBI" id="CHEBI:16335"/>
        <dbReference type="ChEBI" id="CHEBI:17596"/>
        <dbReference type="ChEBI" id="CHEBI:28938"/>
        <dbReference type="EC" id="3.5.4.4"/>
    </reaction>
    <physiologicalReaction direction="left-to-right" evidence="7">
        <dbReference type="Rhea" id="RHEA:24409"/>
    </physiologicalReaction>
</comment>
<reference evidence="11" key="1">
    <citation type="submission" date="2016-10" db="EMBL/GenBank/DDBJ databases">
        <authorList>
            <person name="Varghese N."/>
            <person name="Submissions S."/>
        </authorList>
    </citation>
    <scope>NUCLEOTIDE SEQUENCE [LARGE SCALE GENOMIC DNA]</scope>
    <source>
        <strain evidence="11">KHC7</strain>
    </source>
</reference>
<keyword evidence="11" id="KW-1185">Reference proteome</keyword>
<dbReference type="GO" id="GO:0016787">
    <property type="term" value="F:hydrolase activity"/>
    <property type="evidence" value="ECO:0007669"/>
    <property type="project" value="UniProtKB-KW"/>
</dbReference>
<evidence type="ECO:0000256" key="8">
    <source>
        <dbReference type="ARBA" id="ARBA00048968"/>
    </source>
</evidence>
<dbReference type="CDD" id="cd16833">
    <property type="entry name" value="YfiH"/>
    <property type="match status" value="1"/>
</dbReference>
<dbReference type="STRING" id="571438.SAMN05192586_11727"/>
<evidence type="ECO:0000256" key="2">
    <source>
        <dbReference type="ARBA" id="ARBA00007353"/>
    </source>
</evidence>
<dbReference type="EMBL" id="FNBX01000017">
    <property type="protein sequence ID" value="SDF89322.1"/>
    <property type="molecule type" value="Genomic_DNA"/>
</dbReference>
<accession>A0A1G7PSK5</accession>
<evidence type="ECO:0000256" key="5">
    <source>
        <dbReference type="ARBA" id="ARBA00022801"/>
    </source>
</evidence>
<evidence type="ECO:0000256" key="6">
    <source>
        <dbReference type="ARBA" id="ARBA00022833"/>
    </source>
</evidence>
<dbReference type="GO" id="GO:0017061">
    <property type="term" value="F:S-methyl-5-thioadenosine phosphorylase activity"/>
    <property type="evidence" value="ECO:0007669"/>
    <property type="project" value="UniProtKB-EC"/>
</dbReference>
<dbReference type="RefSeq" id="WP_092154722.1">
    <property type="nucleotide sequence ID" value="NZ_FNBX01000017.1"/>
</dbReference>
<dbReference type="InterPro" id="IPR003730">
    <property type="entry name" value="Cu_polyphenol_OxRdtase"/>
</dbReference>
<evidence type="ECO:0000256" key="7">
    <source>
        <dbReference type="ARBA" id="ARBA00047989"/>
    </source>
</evidence>
<evidence type="ECO:0008006" key="12">
    <source>
        <dbReference type="Google" id="ProtNLM"/>
    </source>
</evidence>
<comment type="catalytic activity">
    <reaction evidence="9">
        <text>S-methyl-5'-thioadenosine + phosphate = 5-(methylsulfanyl)-alpha-D-ribose 1-phosphate + adenine</text>
        <dbReference type="Rhea" id="RHEA:11852"/>
        <dbReference type="ChEBI" id="CHEBI:16708"/>
        <dbReference type="ChEBI" id="CHEBI:17509"/>
        <dbReference type="ChEBI" id="CHEBI:43474"/>
        <dbReference type="ChEBI" id="CHEBI:58533"/>
        <dbReference type="EC" id="2.4.2.28"/>
    </reaction>
    <physiologicalReaction direction="left-to-right" evidence="9">
        <dbReference type="Rhea" id="RHEA:11853"/>
    </physiologicalReaction>
</comment>
<name>A0A1G7PSK5_9BACT</name>
<keyword evidence="3" id="KW-0808">Transferase</keyword>
<keyword evidence="6" id="KW-0862">Zinc</keyword>
<evidence type="ECO:0000313" key="11">
    <source>
        <dbReference type="Proteomes" id="UP000199355"/>
    </source>
</evidence>
<comment type="similarity">
    <text evidence="2">Belongs to the purine nucleoside phosphorylase YfiH/LACC1 family.</text>
</comment>
<evidence type="ECO:0000256" key="1">
    <source>
        <dbReference type="ARBA" id="ARBA00000553"/>
    </source>
</evidence>
<proteinExistence type="inferred from homology"/>
<dbReference type="InterPro" id="IPR011324">
    <property type="entry name" value="Cytotoxic_necrot_fac-like_cat"/>
</dbReference>
<organism evidence="10 11">
    <name type="scientific">Desulfovibrio legallii</name>
    <dbReference type="NCBI Taxonomy" id="571438"/>
    <lineage>
        <taxon>Bacteria</taxon>
        <taxon>Pseudomonadati</taxon>
        <taxon>Thermodesulfobacteriota</taxon>
        <taxon>Desulfovibrionia</taxon>
        <taxon>Desulfovibrionales</taxon>
        <taxon>Desulfovibrionaceae</taxon>
        <taxon>Desulfovibrio</taxon>
    </lineage>
</organism>
<dbReference type="Proteomes" id="UP000199355">
    <property type="component" value="Unassembled WGS sequence"/>
</dbReference>
<gene>
    <name evidence="10" type="ORF">SAMN05192586_11727</name>
</gene>
<dbReference type="PANTHER" id="PTHR30616:SF2">
    <property type="entry name" value="PURINE NUCLEOSIDE PHOSPHORYLASE LACC1"/>
    <property type="match status" value="1"/>
</dbReference>
<dbReference type="GO" id="GO:0005507">
    <property type="term" value="F:copper ion binding"/>
    <property type="evidence" value="ECO:0007669"/>
    <property type="project" value="TreeGrafter"/>
</dbReference>
<comment type="catalytic activity">
    <reaction evidence="1">
        <text>inosine + phosphate = alpha-D-ribose 1-phosphate + hypoxanthine</text>
        <dbReference type="Rhea" id="RHEA:27646"/>
        <dbReference type="ChEBI" id="CHEBI:17368"/>
        <dbReference type="ChEBI" id="CHEBI:17596"/>
        <dbReference type="ChEBI" id="CHEBI:43474"/>
        <dbReference type="ChEBI" id="CHEBI:57720"/>
        <dbReference type="EC" id="2.4.2.1"/>
    </reaction>
    <physiologicalReaction direction="left-to-right" evidence="1">
        <dbReference type="Rhea" id="RHEA:27647"/>
    </physiologicalReaction>
</comment>
<keyword evidence="5" id="KW-0378">Hydrolase</keyword>
<comment type="catalytic activity">
    <reaction evidence="8">
        <text>adenosine + phosphate = alpha-D-ribose 1-phosphate + adenine</text>
        <dbReference type="Rhea" id="RHEA:27642"/>
        <dbReference type="ChEBI" id="CHEBI:16335"/>
        <dbReference type="ChEBI" id="CHEBI:16708"/>
        <dbReference type="ChEBI" id="CHEBI:43474"/>
        <dbReference type="ChEBI" id="CHEBI:57720"/>
        <dbReference type="EC" id="2.4.2.1"/>
    </reaction>
    <physiologicalReaction direction="left-to-right" evidence="8">
        <dbReference type="Rhea" id="RHEA:27643"/>
    </physiologicalReaction>
</comment>
<evidence type="ECO:0000256" key="3">
    <source>
        <dbReference type="ARBA" id="ARBA00022679"/>
    </source>
</evidence>
<evidence type="ECO:0000256" key="4">
    <source>
        <dbReference type="ARBA" id="ARBA00022723"/>
    </source>
</evidence>
<dbReference type="OrthoDB" id="4279at2"/>
<dbReference type="PANTHER" id="PTHR30616">
    <property type="entry name" value="UNCHARACTERIZED PROTEIN YFIH"/>
    <property type="match status" value="1"/>
</dbReference>